<dbReference type="PROSITE" id="PS50249">
    <property type="entry name" value="MPN"/>
    <property type="match status" value="1"/>
</dbReference>
<feature type="domain" description="MPN" evidence="8">
    <location>
        <begin position="99"/>
        <end position="220"/>
    </location>
</feature>
<dbReference type="Pfam" id="PF20582">
    <property type="entry name" value="UPF0758_N"/>
    <property type="match status" value="1"/>
</dbReference>
<organism evidence="9 10">
    <name type="scientific">Sulfobacillus thermotolerans</name>
    <dbReference type="NCBI Taxonomy" id="338644"/>
    <lineage>
        <taxon>Bacteria</taxon>
        <taxon>Bacillati</taxon>
        <taxon>Bacillota</taxon>
        <taxon>Clostridia</taxon>
        <taxon>Eubacteriales</taxon>
        <taxon>Clostridiales Family XVII. Incertae Sedis</taxon>
        <taxon>Sulfobacillus</taxon>
    </lineage>
</organism>
<dbReference type="NCBIfam" id="TIGR00608">
    <property type="entry name" value="radc"/>
    <property type="match status" value="1"/>
</dbReference>
<dbReference type="PROSITE" id="PS01302">
    <property type="entry name" value="UPF0758"/>
    <property type="match status" value="1"/>
</dbReference>
<dbReference type="PANTHER" id="PTHR30471:SF3">
    <property type="entry name" value="UPF0758 PROTEIN YEES-RELATED"/>
    <property type="match status" value="1"/>
</dbReference>
<dbReference type="SUPFAM" id="SSF102712">
    <property type="entry name" value="JAB1/MPN domain"/>
    <property type="match status" value="1"/>
</dbReference>
<reference evidence="9 10" key="1">
    <citation type="journal article" date="2019" name="Sci. Rep.">
        <title>Sulfobacillus thermotolerans: new insights into resistance and metabolic capacities of acidophilic chemolithotrophs.</title>
        <authorList>
            <person name="Panyushkina A.E."/>
            <person name="Babenko V.V."/>
            <person name="Nikitina A.S."/>
            <person name="Selezneva O.V."/>
            <person name="Tsaplina I.A."/>
            <person name="Letarova M.A."/>
            <person name="Kostryukova E.S."/>
            <person name="Letarov A.V."/>
        </authorList>
    </citation>
    <scope>NUCLEOTIDE SEQUENCE [LARGE SCALE GENOMIC DNA]</scope>
    <source>
        <strain evidence="9 10">Kr1</strain>
    </source>
</reference>
<proteinExistence type="inferred from homology"/>
<keyword evidence="10" id="KW-1185">Reference proteome</keyword>
<evidence type="ECO:0000256" key="1">
    <source>
        <dbReference type="ARBA" id="ARBA00010243"/>
    </source>
</evidence>
<keyword evidence="3" id="KW-0479">Metal-binding</keyword>
<dbReference type="InterPro" id="IPR037518">
    <property type="entry name" value="MPN"/>
</dbReference>
<evidence type="ECO:0000256" key="3">
    <source>
        <dbReference type="ARBA" id="ARBA00022723"/>
    </source>
</evidence>
<name>A0ABN5H0I5_9FIRM</name>
<accession>A0ABN5H0I5</accession>
<keyword evidence="5" id="KW-0862">Zinc</keyword>
<dbReference type="InterPro" id="IPR001405">
    <property type="entry name" value="UPF0758"/>
</dbReference>
<dbReference type="InterPro" id="IPR025657">
    <property type="entry name" value="RadC_JAB"/>
</dbReference>
<evidence type="ECO:0000256" key="5">
    <source>
        <dbReference type="ARBA" id="ARBA00022833"/>
    </source>
</evidence>
<dbReference type="NCBIfam" id="NF000642">
    <property type="entry name" value="PRK00024.1"/>
    <property type="match status" value="1"/>
</dbReference>
<keyword evidence="4" id="KW-0378">Hydrolase</keyword>
<dbReference type="Proteomes" id="UP000325292">
    <property type="component" value="Chromosome"/>
</dbReference>
<dbReference type="Pfam" id="PF04002">
    <property type="entry name" value="RadC"/>
    <property type="match status" value="1"/>
</dbReference>
<evidence type="ECO:0000259" key="8">
    <source>
        <dbReference type="PROSITE" id="PS50249"/>
    </source>
</evidence>
<dbReference type="EMBL" id="CP019454">
    <property type="protein sequence ID" value="AUW93158.1"/>
    <property type="molecule type" value="Genomic_DNA"/>
</dbReference>
<sequence length="223" mass="24454">MTRVRDLPVEERPRERLLRHGAGVLGDRELLAVLLGTGSLGQSVLELSQNLLKEGWTGLSRRRASELLQIKGLGEAKVALLLAALEVGSRLRKADLQHRIEGPDDVVLLVEDMMRLSQEEFRVLLLTTKNQVLAVETVFQGGLDSVEVFPREVFRRAVGRSAASVIVVHNHPSGDPTPSRADLGLTRRLEEAGDLMGIPVLDHIIVGKGRHASVHQGKTTELN</sequence>
<gene>
    <name evidence="9" type="ORF">BXT84_03660</name>
</gene>
<dbReference type="CDD" id="cd08071">
    <property type="entry name" value="MPN_DUF2466"/>
    <property type="match status" value="1"/>
</dbReference>
<comment type="similarity">
    <text evidence="1 7">Belongs to the UPF0758 family.</text>
</comment>
<evidence type="ECO:0000256" key="4">
    <source>
        <dbReference type="ARBA" id="ARBA00022801"/>
    </source>
</evidence>
<dbReference type="Gene3D" id="3.40.140.10">
    <property type="entry name" value="Cytidine Deaminase, domain 2"/>
    <property type="match status" value="1"/>
</dbReference>
<protein>
    <recommendedName>
        <fullName evidence="8">MPN domain-containing protein</fullName>
    </recommendedName>
</protein>
<evidence type="ECO:0000256" key="7">
    <source>
        <dbReference type="RuleBase" id="RU003797"/>
    </source>
</evidence>
<evidence type="ECO:0000313" key="10">
    <source>
        <dbReference type="Proteomes" id="UP000325292"/>
    </source>
</evidence>
<dbReference type="RefSeq" id="WP_103374350.1">
    <property type="nucleotide sequence ID" value="NZ_CP133983.1"/>
</dbReference>
<keyword evidence="6" id="KW-0482">Metalloprotease</keyword>
<dbReference type="PANTHER" id="PTHR30471">
    <property type="entry name" value="DNA REPAIR PROTEIN RADC"/>
    <property type="match status" value="1"/>
</dbReference>
<dbReference type="InterPro" id="IPR046778">
    <property type="entry name" value="UPF0758_N"/>
</dbReference>
<dbReference type="InterPro" id="IPR020891">
    <property type="entry name" value="UPF0758_CS"/>
</dbReference>
<evidence type="ECO:0000313" key="9">
    <source>
        <dbReference type="EMBL" id="AUW93158.1"/>
    </source>
</evidence>
<evidence type="ECO:0000256" key="2">
    <source>
        <dbReference type="ARBA" id="ARBA00022670"/>
    </source>
</evidence>
<keyword evidence="2" id="KW-0645">Protease</keyword>
<evidence type="ECO:0000256" key="6">
    <source>
        <dbReference type="ARBA" id="ARBA00023049"/>
    </source>
</evidence>